<sequence>MNKKNRWGIVLAGVLMVGASTSVQAKETLLVQVPAAFDERAPVEPRIREECALDTILGNHVFQKVAEKFPDTLQSKDMARLDKGRALKLTILSVQGYGGGGWSGSKAMTVRADLLLDGLVIQTAVRREHSRGGLLGGMRGTCSILEIVAESLGRQFAAWMVRVDGAAAPAPAAAVPAAAGVSVQALPEPAAQPTQPSEQMQVMDQTNEQPEP</sequence>
<feature type="region of interest" description="Disordered" evidence="1">
    <location>
        <begin position="186"/>
        <end position="212"/>
    </location>
</feature>
<evidence type="ECO:0000313" key="3">
    <source>
        <dbReference type="EMBL" id="MFL9925889.1"/>
    </source>
</evidence>
<keyword evidence="2" id="KW-0732">Signal</keyword>
<proteinExistence type="predicted"/>
<dbReference type="RefSeq" id="WP_408159089.1">
    <property type="nucleotide sequence ID" value="NZ_JAQQFM010000007.1"/>
</dbReference>
<evidence type="ECO:0008006" key="5">
    <source>
        <dbReference type="Google" id="ProtNLM"/>
    </source>
</evidence>
<feature type="compositionally biased region" description="Polar residues" evidence="1">
    <location>
        <begin position="192"/>
        <end position="212"/>
    </location>
</feature>
<keyword evidence="4" id="KW-1185">Reference proteome</keyword>
<accession>A0ABW9ACE2</accession>
<protein>
    <recommendedName>
        <fullName evidence="5">DUF4410 domain-containing protein</fullName>
    </recommendedName>
</protein>
<gene>
    <name evidence="3" type="ORF">PQR62_16550</name>
</gene>
<feature type="signal peptide" evidence="2">
    <location>
        <begin position="1"/>
        <end position="25"/>
    </location>
</feature>
<comment type="caution">
    <text evidence="3">The sequence shown here is derived from an EMBL/GenBank/DDBJ whole genome shotgun (WGS) entry which is preliminary data.</text>
</comment>
<dbReference type="Proteomes" id="UP001629246">
    <property type="component" value="Unassembled WGS sequence"/>
</dbReference>
<evidence type="ECO:0000256" key="1">
    <source>
        <dbReference type="SAM" id="MobiDB-lite"/>
    </source>
</evidence>
<dbReference type="EMBL" id="JAQQFM010000007">
    <property type="protein sequence ID" value="MFL9925889.1"/>
    <property type="molecule type" value="Genomic_DNA"/>
</dbReference>
<reference evidence="3 4" key="1">
    <citation type="journal article" date="2024" name="Chem. Sci.">
        <title>Discovery of megapolipeptins by genome mining of a Burkholderiales bacteria collection.</title>
        <authorList>
            <person name="Paulo B.S."/>
            <person name="Recchia M.J.J."/>
            <person name="Lee S."/>
            <person name="Fergusson C.H."/>
            <person name="Romanowski S.B."/>
            <person name="Hernandez A."/>
            <person name="Krull N."/>
            <person name="Liu D.Y."/>
            <person name="Cavanagh H."/>
            <person name="Bos A."/>
            <person name="Gray C.A."/>
            <person name="Murphy B.T."/>
            <person name="Linington R.G."/>
            <person name="Eustaquio A.S."/>
        </authorList>
    </citation>
    <scope>NUCLEOTIDE SEQUENCE [LARGE SCALE GENOMIC DNA]</scope>
    <source>
        <strain evidence="3 4">RL21-008-BIB-A</strain>
    </source>
</reference>
<name>A0ABW9ACE2_9BURK</name>
<evidence type="ECO:0000256" key="2">
    <source>
        <dbReference type="SAM" id="SignalP"/>
    </source>
</evidence>
<feature type="chain" id="PRO_5046010031" description="DUF4410 domain-containing protein" evidence="2">
    <location>
        <begin position="26"/>
        <end position="212"/>
    </location>
</feature>
<organism evidence="3 4">
    <name type="scientific">Herbaspirillum lusitanum</name>
    <dbReference type="NCBI Taxonomy" id="213312"/>
    <lineage>
        <taxon>Bacteria</taxon>
        <taxon>Pseudomonadati</taxon>
        <taxon>Pseudomonadota</taxon>
        <taxon>Betaproteobacteria</taxon>
        <taxon>Burkholderiales</taxon>
        <taxon>Oxalobacteraceae</taxon>
        <taxon>Herbaspirillum</taxon>
    </lineage>
</organism>
<evidence type="ECO:0000313" key="4">
    <source>
        <dbReference type="Proteomes" id="UP001629246"/>
    </source>
</evidence>